<dbReference type="InterPro" id="IPR022049">
    <property type="entry name" value="FAM69_kinase_dom"/>
</dbReference>
<dbReference type="OrthoDB" id="8543887at2759"/>
<evidence type="ECO:0000313" key="4">
    <source>
        <dbReference type="Proteomes" id="UP000747542"/>
    </source>
</evidence>
<protein>
    <submittedName>
        <fullName evidence="3">Divergent protein kinase domain 1C-like</fullName>
    </submittedName>
</protein>
<organism evidence="3 4">
    <name type="scientific">Homarus americanus</name>
    <name type="common">American lobster</name>
    <dbReference type="NCBI Taxonomy" id="6706"/>
    <lineage>
        <taxon>Eukaryota</taxon>
        <taxon>Metazoa</taxon>
        <taxon>Ecdysozoa</taxon>
        <taxon>Arthropoda</taxon>
        <taxon>Crustacea</taxon>
        <taxon>Multicrustacea</taxon>
        <taxon>Malacostraca</taxon>
        <taxon>Eumalacostraca</taxon>
        <taxon>Eucarida</taxon>
        <taxon>Decapoda</taxon>
        <taxon>Pleocyemata</taxon>
        <taxon>Astacidea</taxon>
        <taxon>Nephropoidea</taxon>
        <taxon>Nephropidae</taxon>
        <taxon>Homarus</taxon>
    </lineage>
</organism>
<dbReference type="GO" id="GO:0016301">
    <property type="term" value="F:kinase activity"/>
    <property type="evidence" value="ECO:0007669"/>
    <property type="project" value="UniProtKB-KW"/>
</dbReference>
<accession>A0A8J5KFR8</accession>
<keyword evidence="1" id="KW-0472">Membrane</keyword>
<evidence type="ECO:0000259" key="2">
    <source>
        <dbReference type="Pfam" id="PF12260"/>
    </source>
</evidence>
<dbReference type="PANTHER" id="PTHR21093">
    <property type="entry name" value="DIVERGENT PROTEIN KINASE DOMAIN 1C-RELATED"/>
    <property type="match status" value="1"/>
</dbReference>
<feature type="domain" description="FAM69 protein-kinase" evidence="2">
    <location>
        <begin position="212"/>
        <end position="402"/>
    </location>
</feature>
<dbReference type="AlphaFoldDB" id="A0A8J5KFR8"/>
<keyword evidence="3" id="KW-0418">Kinase</keyword>
<evidence type="ECO:0000313" key="3">
    <source>
        <dbReference type="EMBL" id="KAG7171296.1"/>
    </source>
</evidence>
<sequence length="424" mass="48929">MKITFLFSCCIAKLIDDMLVNRRKRRRCIFWSVVVGSLVTVFIVVIVRDTLFASKFICSTDDIINNHITELCEEVKNDAEQSDGHLLSNQDLCKELCVEDLSSKITCHKFHLNKPAVFTLDNGRKKVVKSVIKMEDREEPIGETSTEEDEVYWKLKSGSQYFPSKDDLLSMSSVYINNFIGNDIDKGIIIKLMNMSNLYHTETETLVNHVNFWLLLQDNEFLTSLIFEKLKLFPSVLRTCGTYYAMQYLEPLTENPMLPFTLTWRKRLWKALDIIKYVGQLETIWKEPLHLCDVKHDHFGWDDEGKVMFLDLDAILPETSLLRTMENTPHCSDNDDCSYFDCKGRCHHRTSKCELDRSNTNLQVICDKIFLGNTDGLFSLYGLLVSHEANEELSEALELCKTNRGMTVDGMIDVIMKASNVLLY</sequence>
<name>A0A8J5KFR8_HOMAM</name>
<keyword evidence="1" id="KW-0812">Transmembrane</keyword>
<proteinExistence type="predicted"/>
<keyword evidence="4" id="KW-1185">Reference proteome</keyword>
<dbReference type="Proteomes" id="UP000747542">
    <property type="component" value="Unassembled WGS sequence"/>
</dbReference>
<evidence type="ECO:0000256" key="1">
    <source>
        <dbReference type="SAM" id="Phobius"/>
    </source>
</evidence>
<dbReference type="PANTHER" id="PTHR21093:SF2">
    <property type="entry name" value="DIVERGENT PROTEIN KINASE DOMAIN 1C"/>
    <property type="match status" value="1"/>
</dbReference>
<dbReference type="Pfam" id="PF12260">
    <property type="entry name" value="PIP49_C"/>
    <property type="match status" value="1"/>
</dbReference>
<reference evidence="3" key="1">
    <citation type="journal article" date="2021" name="Sci. Adv.">
        <title>The American lobster genome reveals insights on longevity, neural, and immune adaptations.</title>
        <authorList>
            <person name="Polinski J.M."/>
            <person name="Zimin A.V."/>
            <person name="Clark K.F."/>
            <person name="Kohn A.B."/>
            <person name="Sadowski N."/>
            <person name="Timp W."/>
            <person name="Ptitsyn A."/>
            <person name="Khanna P."/>
            <person name="Romanova D.Y."/>
            <person name="Williams P."/>
            <person name="Greenwood S.J."/>
            <person name="Moroz L.L."/>
            <person name="Walt D.R."/>
            <person name="Bodnar A.G."/>
        </authorList>
    </citation>
    <scope>NUCLEOTIDE SEQUENCE</scope>
    <source>
        <strain evidence="3">GMGI-L3</strain>
    </source>
</reference>
<dbReference type="EMBL" id="JAHLQT010012455">
    <property type="protein sequence ID" value="KAG7171296.1"/>
    <property type="molecule type" value="Genomic_DNA"/>
</dbReference>
<gene>
    <name evidence="3" type="primary">DIPK1C-L</name>
    <name evidence="3" type="ORF">Hamer_G013754</name>
</gene>
<feature type="transmembrane region" description="Helical" evidence="1">
    <location>
        <begin position="28"/>
        <end position="47"/>
    </location>
</feature>
<keyword evidence="1" id="KW-1133">Transmembrane helix</keyword>
<comment type="caution">
    <text evidence="3">The sequence shown here is derived from an EMBL/GenBank/DDBJ whole genome shotgun (WGS) entry which is preliminary data.</text>
</comment>
<keyword evidence="3" id="KW-0808">Transferase</keyword>